<feature type="compositionally biased region" description="Acidic residues" evidence="14">
    <location>
        <begin position="1592"/>
        <end position="1603"/>
    </location>
</feature>
<evidence type="ECO:0000259" key="16">
    <source>
        <dbReference type="Pfam" id="PF16212"/>
    </source>
</evidence>
<dbReference type="SUPFAM" id="SSF56784">
    <property type="entry name" value="HAD-like"/>
    <property type="match status" value="1"/>
</dbReference>
<dbReference type="Gene3D" id="3.40.50.1000">
    <property type="entry name" value="HAD superfamily/HAD-like"/>
    <property type="match status" value="1"/>
</dbReference>
<keyword evidence="6 12" id="KW-0067">ATP-binding</keyword>
<evidence type="ECO:0000256" key="6">
    <source>
        <dbReference type="ARBA" id="ARBA00022840"/>
    </source>
</evidence>
<dbReference type="InterPro" id="IPR006539">
    <property type="entry name" value="P-type_ATPase_IV"/>
</dbReference>
<dbReference type="InterPro" id="IPR018303">
    <property type="entry name" value="ATPase_P-typ_P_site"/>
</dbReference>
<keyword evidence="7 13" id="KW-0460">Magnesium</keyword>
<keyword evidence="8 13" id="KW-1278">Translocase</keyword>
<sequence>MKAANLCSCLRRRNRRPEEREWRVTLNGPQVLPACGNRVVTSKYTVWNFPFKNFWEQLHRISNIYFFFIGFLQCIPQISGTGGLPTISLPLSVVLICNAVKDAVEDYRRHQADDHENGQLCLLATRAPAPSSSSALVSLLTRVFHFLCPRRRGRTAPSSSSPPSPSGSLSSSAPIAAHPWASVEIGDIVVCFRNAFFPADLLLLASSDSHGVAFVETAGLDGEGNLKVKQMQKDLALWVGHRPRARASRTAPSPPACPRASTAPHAALYAALRRLATFSGSLTCDWPNRDLLRYDGTLTVARRRPRTGEETASGHAEDTQTRGAAAGESDKETRAVKTEEMQVPVNIHNMLLRGCRLRSTDWIIGLAVYTGEHTKIQLNSGPPRAKRSRVEMLTGRAILGIALLQLITCSATALASTFLWYSPSSPWKRVSYLHNPEDQKLSPVVYWITQVLTCVVLTANLIPISLILQTTMVKAIQASMINSTRVGALDPGPVGLSPARRSLAERPARSAQARRASLRPGKPPGGGDGGKREEKAEARQTAAAQKDGGEKGDQGGGKEEATAKREGAREPGETGKVASARFSLPFWIGASSVLKNAKPKKAKQDRATFVNAFSSLADAEREEKLAGALPTQRSQEGTAVSSHALGPSPSGGKSRGAAASNGRATEESEIACTGAERDTQENHAQPGKPPRQFRVNLRGRRTEGIGGRGAAAGEESSVQKNAGEAEQARERSGETLGLGEEVSEFDAEEEEAKAEEIVARTSDLNEELGQVSYVFADKTGTLTENVMEFRKCCIQGIRYGDEVDDERLRQAAAGWLSGGRDNAPLPPERRAPHVHVADPTLRAALSDPHHPMHCHIVDFFLHLAVNHSALAEHDEETGHLWYSASSPDERAFVCAARHFGVTFRARTPFGVELSIAGRIVHIDILASFPFESRRRRSSVLFLLTKGADMVILPRLRQSEKPRSQEEESRKEEGREHTDLGFAVATPAQKETAKGEKQEDIDEEREARRRAMERALEAYAGEGLRTLCVAKRTIGQEEFSSWYEEYLKLQTSRTKDKEERLYQLADRLEYDLELQGVTGVEDRLQEDVAVTIEKLRQAGIHVWMLSGDKTETALNVGLATFLVSRDMRLSRYLWNGRERNEEALEDQLRADLRALDASLTERPSAGFAYWSRRQARSLSRRLGSEVRRSPDSGLNEGDAASGGVPAPPDAVIVDGEALKFLFATSERQLAFIRLCCACRSVICCRLAPHQKGAVVDLVKTTTQKVTLAIGDGSNDCNMILQAQIGVGIRGNEGSQAFNCSDFGVTQFRLLLPLLLVHGRWCYRRVTTVILYIIYKNFLLVLPLVYFGFLCLFSGQRFYPETLAQTYNPVLTALPITLYGVLEQDVDKHASLKFPQLYRLGQKDFLLNLRTCFSWIFLGAVHAGIIFVVALYSFGYYIIPGTNGKPFDMWMVGTVMMMANCLVANLAILFYSFSVSSASWLGVSFSLFSCLVLFFASSTATAADISTGAIFLLFESFPAVFLYALVVCSLALGLLWCGRTFRLAFRPELFDVIQRHEYLGLPILSAAERRHLRLLQEATESKKQATAGRGAQADGDEPPSPDEGSENIPDARKKTHAEKSEEPARGRLRCLWRSFGRGSRMNLQIFPRFLVSVASKNPAKH</sequence>
<feature type="transmembrane region" description="Helical" evidence="13">
    <location>
        <begin position="397"/>
        <end position="423"/>
    </location>
</feature>
<evidence type="ECO:0000256" key="13">
    <source>
        <dbReference type="RuleBase" id="RU362033"/>
    </source>
</evidence>
<dbReference type="NCBIfam" id="TIGR01652">
    <property type="entry name" value="ATPase-Plipid"/>
    <property type="match status" value="1"/>
</dbReference>
<feature type="compositionally biased region" description="Acidic residues" evidence="14">
    <location>
        <begin position="741"/>
        <end position="751"/>
    </location>
</feature>
<dbReference type="EMBL" id="LN714486">
    <property type="protein sequence ID" value="CEL70301.1"/>
    <property type="molecule type" value="Genomic_DNA"/>
</dbReference>
<dbReference type="InterPro" id="IPR008250">
    <property type="entry name" value="ATPase_P-typ_transduc_dom_A_sf"/>
</dbReference>
<keyword evidence="9 13" id="KW-1133">Transmembrane helix</keyword>
<keyword evidence="4" id="KW-0479">Metal-binding</keyword>
<dbReference type="Pfam" id="PF16209">
    <property type="entry name" value="PhoLip_ATPase_N"/>
    <property type="match status" value="1"/>
</dbReference>
<feature type="region of interest" description="Disordered" evidence="14">
    <location>
        <begin position="1180"/>
        <end position="1204"/>
    </location>
</feature>
<dbReference type="InterPro" id="IPR036412">
    <property type="entry name" value="HAD-like_sf"/>
</dbReference>
<comment type="catalytic activity">
    <reaction evidence="11 13">
        <text>ATP + H2O + phospholipidSide 1 = ADP + phosphate + phospholipidSide 2.</text>
        <dbReference type="EC" id="7.6.2.1"/>
    </reaction>
</comment>
<evidence type="ECO:0000256" key="9">
    <source>
        <dbReference type="ARBA" id="ARBA00022989"/>
    </source>
</evidence>
<dbReference type="GO" id="GO:0005524">
    <property type="term" value="F:ATP binding"/>
    <property type="evidence" value="ECO:0007669"/>
    <property type="project" value="UniProtKB-UniRule"/>
</dbReference>
<evidence type="ECO:0000256" key="11">
    <source>
        <dbReference type="ARBA" id="ARBA00034036"/>
    </source>
</evidence>
<organism evidence="17">
    <name type="scientific">Neospora caninum (strain Liverpool)</name>
    <dbReference type="NCBI Taxonomy" id="572307"/>
    <lineage>
        <taxon>Eukaryota</taxon>
        <taxon>Sar</taxon>
        <taxon>Alveolata</taxon>
        <taxon>Apicomplexa</taxon>
        <taxon>Conoidasida</taxon>
        <taxon>Coccidia</taxon>
        <taxon>Eucoccidiorida</taxon>
        <taxon>Eimeriorina</taxon>
        <taxon>Sarcocystidae</taxon>
        <taxon>Neospora</taxon>
    </lineage>
</organism>
<feature type="transmembrane region" description="Helical" evidence="13">
    <location>
        <begin position="444"/>
        <end position="468"/>
    </location>
</feature>
<dbReference type="PANTHER" id="PTHR24092">
    <property type="entry name" value="PROBABLE PHOSPHOLIPID-TRANSPORTING ATPASE"/>
    <property type="match status" value="1"/>
</dbReference>
<keyword evidence="3 13" id="KW-0812">Transmembrane</keyword>
<dbReference type="Gene3D" id="3.40.1110.10">
    <property type="entry name" value="Calcium-transporting ATPase, cytoplasmic domain N"/>
    <property type="match status" value="1"/>
</dbReference>
<comment type="similarity">
    <text evidence="2 13">Belongs to the cation transport ATPase (P-type) (TC 3.A.3) family. Type IV subfamily.</text>
</comment>
<feature type="binding site" evidence="12">
    <location>
        <position position="1605"/>
    </location>
    <ligand>
        <name>ATP</name>
        <dbReference type="ChEBI" id="CHEBI:30616"/>
    </ligand>
</feature>
<name>A0A0F7UMQ6_NEOCL</name>
<dbReference type="Gene3D" id="2.70.150.10">
    <property type="entry name" value="Calcium-transporting ATPase, cytoplasmic transduction domain A"/>
    <property type="match status" value="1"/>
</dbReference>
<keyword evidence="5 12" id="KW-0547">Nucleotide-binding</keyword>
<reference evidence="17" key="1">
    <citation type="journal article" date="2015" name="PLoS ONE">
        <title>Comprehensive Evaluation of Toxoplasma gondii VEG and Neospora caninum LIV Genomes with Tachyzoite Stage Transcriptome and Proteome Defines Novel Transcript Features.</title>
        <authorList>
            <person name="Ramaprasad A."/>
            <person name="Mourier T."/>
            <person name="Naeem R."/>
            <person name="Malas T.B."/>
            <person name="Moussa E."/>
            <person name="Panigrahi A."/>
            <person name="Vermont S.J."/>
            <person name="Otto T.D."/>
            <person name="Wastling J."/>
            <person name="Pain A."/>
        </authorList>
    </citation>
    <scope>NUCLEOTIDE SEQUENCE</scope>
    <source>
        <strain evidence="17">Liverpool</strain>
    </source>
</reference>
<dbReference type="PANTHER" id="PTHR24092:SF150">
    <property type="entry name" value="PHOSPHOLIPID-TRANSPORTING ATPASE"/>
    <property type="match status" value="1"/>
</dbReference>
<feature type="region of interest" description="Disordered" evidence="14">
    <location>
        <begin position="487"/>
        <end position="577"/>
    </location>
</feature>
<dbReference type="GO" id="GO:0000287">
    <property type="term" value="F:magnesium ion binding"/>
    <property type="evidence" value="ECO:0007669"/>
    <property type="project" value="UniProtKB-UniRule"/>
</dbReference>
<evidence type="ECO:0000256" key="12">
    <source>
        <dbReference type="PIRSR" id="PIRSR606539-2"/>
    </source>
</evidence>
<dbReference type="NCBIfam" id="TIGR01494">
    <property type="entry name" value="ATPase_P-type"/>
    <property type="match status" value="1"/>
</dbReference>
<feature type="compositionally biased region" description="Low complexity" evidence="14">
    <location>
        <begin position="509"/>
        <end position="520"/>
    </location>
</feature>
<feature type="domain" description="P-type ATPase N-terminal" evidence="15">
    <location>
        <begin position="35"/>
        <end position="86"/>
    </location>
</feature>
<evidence type="ECO:0000259" key="15">
    <source>
        <dbReference type="Pfam" id="PF16209"/>
    </source>
</evidence>
<feature type="transmembrane region" description="Helical" evidence="13">
    <location>
        <begin position="1483"/>
        <end position="1512"/>
    </location>
</feature>
<evidence type="ECO:0000256" key="7">
    <source>
        <dbReference type="ARBA" id="ARBA00022842"/>
    </source>
</evidence>
<dbReference type="InterPro" id="IPR023214">
    <property type="entry name" value="HAD_sf"/>
</dbReference>
<proteinExistence type="inferred from homology"/>
<feature type="region of interest" description="Disordered" evidence="14">
    <location>
        <begin position="1578"/>
        <end position="1622"/>
    </location>
</feature>
<dbReference type="SUPFAM" id="SSF81665">
    <property type="entry name" value="Calcium ATPase, transmembrane domain M"/>
    <property type="match status" value="1"/>
</dbReference>
<feature type="transmembrane region" description="Helical" evidence="13">
    <location>
        <begin position="1448"/>
        <end position="1471"/>
    </location>
</feature>
<dbReference type="SFLD" id="SFLDG00002">
    <property type="entry name" value="C1.7:_P-type_atpase_like"/>
    <property type="match status" value="1"/>
</dbReference>
<gene>
    <name evidence="17" type="ORF">BN1204_059860</name>
</gene>
<dbReference type="InterPro" id="IPR044492">
    <property type="entry name" value="P_typ_ATPase_HD_dom"/>
</dbReference>
<feature type="compositionally biased region" description="Basic and acidic residues" evidence="14">
    <location>
        <begin position="1607"/>
        <end position="1622"/>
    </location>
</feature>
<feature type="region of interest" description="Disordered" evidence="14">
    <location>
        <begin position="620"/>
        <end position="751"/>
    </location>
</feature>
<dbReference type="InterPro" id="IPR032630">
    <property type="entry name" value="P_typ_ATPase_c"/>
</dbReference>
<dbReference type="GO" id="GO:0140326">
    <property type="term" value="F:ATPase-coupled intramembrane lipid transporter activity"/>
    <property type="evidence" value="ECO:0007669"/>
    <property type="project" value="UniProtKB-EC"/>
</dbReference>
<feature type="transmembrane region" description="Helical" evidence="13">
    <location>
        <begin position="1518"/>
        <end position="1535"/>
    </location>
</feature>
<feature type="domain" description="P-type ATPase C-terminal" evidence="16">
    <location>
        <begin position="1297"/>
        <end position="1545"/>
    </location>
</feature>
<dbReference type="SFLD" id="SFLDF00027">
    <property type="entry name" value="p-type_atpase"/>
    <property type="match status" value="1"/>
</dbReference>
<dbReference type="InterPro" id="IPR023299">
    <property type="entry name" value="ATPase_P-typ_cyto_dom_N"/>
</dbReference>
<dbReference type="GO" id="GO:0005886">
    <property type="term" value="C:plasma membrane"/>
    <property type="evidence" value="ECO:0007669"/>
    <property type="project" value="TreeGrafter"/>
</dbReference>
<dbReference type="InterPro" id="IPR032631">
    <property type="entry name" value="P-type_ATPase_N"/>
</dbReference>
<feature type="compositionally biased region" description="Basic and acidic residues" evidence="14">
    <location>
        <begin position="529"/>
        <end position="538"/>
    </location>
</feature>
<dbReference type="SUPFAM" id="SSF81653">
    <property type="entry name" value="Calcium ATPase, transduction domain A"/>
    <property type="match status" value="1"/>
</dbReference>
<evidence type="ECO:0000256" key="5">
    <source>
        <dbReference type="ARBA" id="ARBA00022741"/>
    </source>
</evidence>
<evidence type="ECO:0000256" key="1">
    <source>
        <dbReference type="ARBA" id="ARBA00004141"/>
    </source>
</evidence>
<feature type="transmembrane region" description="Helical" evidence="13">
    <location>
        <begin position="1410"/>
        <end position="1436"/>
    </location>
</feature>
<feature type="compositionally biased region" description="Basic and acidic residues" evidence="14">
    <location>
        <begin position="956"/>
        <end position="978"/>
    </location>
</feature>
<feature type="region of interest" description="Disordered" evidence="14">
    <location>
        <begin position="152"/>
        <end position="171"/>
    </location>
</feature>
<dbReference type="SFLD" id="SFLDS00003">
    <property type="entry name" value="Haloacid_Dehalogenase"/>
    <property type="match status" value="1"/>
</dbReference>
<dbReference type="InterPro" id="IPR001757">
    <property type="entry name" value="P_typ_ATPase"/>
</dbReference>
<feature type="region of interest" description="Disordered" evidence="14">
    <location>
        <begin position="303"/>
        <end position="334"/>
    </location>
</feature>
<dbReference type="GO" id="GO:0045332">
    <property type="term" value="P:phospholipid translocation"/>
    <property type="evidence" value="ECO:0007669"/>
    <property type="project" value="TreeGrafter"/>
</dbReference>
<feature type="region of interest" description="Disordered" evidence="14">
    <location>
        <begin position="954"/>
        <end position="1007"/>
    </location>
</feature>
<dbReference type="InterPro" id="IPR023298">
    <property type="entry name" value="ATPase_P-typ_TM_dom_sf"/>
</dbReference>
<comment type="subcellular location">
    <subcellularLocation>
        <location evidence="1 13">Membrane</location>
        <topology evidence="1 13">Multi-pass membrane protein</topology>
    </subcellularLocation>
</comment>
<feature type="transmembrane region" description="Helical" evidence="13">
    <location>
        <begin position="1327"/>
        <end position="1351"/>
    </location>
</feature>
<evidence type="ECO:0000256" key="4">
    <source>
        <dbReference type="ARBA" id="ARBA00022723"/>
    </source>
</evidence>
<protein>
    <recommendedName>
        <fullName evidence="13">Phospholipid-transporting ATPase</fullName>
        <ecNumber evidence="13">7.6.2.1</ecNumber>
    </recommendedName>
</protein>
<dbReference type="Pfam" id="PF16212">
    <property type="entry name" value="PhoLip_ATPase_C"/>
    <property type="match status" value="1"/>
</dbReference>
<feature type="compositionally biased region" description="Basic and acidic residues" evidence="14">
    <location>
        <begin position="547"/>
        <end position="573"/>
    </location>
</feature>
<evidence type="ECO:0000256" key="3">
    <source>
        <dbReference type="ARBA" id="ARBA00022692"/>
    </source>
</evidence>
<dbReference type="PROSITE" id="PS00154">
    <property type="entry name" value="ATPASE_E1_E2"/>
    <property type="match status" value="1"/>
</dbReference>
<evidence type="ECO:0000313" key="17">
    <source>
        <dbReference type="EMBL" id="CEL70301.1"/>
    </source>
</evidence>
<feature type="compositionally biased region" description="Polar residues" evidence="14">
    <location>
        <begin position="631"/>
        <end position="641"/>
    </location>
</feature>
<evidence type="ECO:0000256" key="14">
    <source>
        <dbReference type="SAM" id="MobiDB-lite"/>
    </source>
</evidence>
<evidence type="ECO:0000256" key="10">
    <source>
        <dbReference type="ARBA" id="ARBA00023136"/>
    </source>
</evidence>
<keyword evidence="10 13" id="KW-0472">Membrane</keyword>
<evidence type="ECO:0000256" key="2">
    <source>
        <dbReference type="ARBA" id="ARBA00008109"/>
    </source>
</evidence>
<accession>A0A0F7UMQ6</accession>
<dbReference type="EC" id="7.6.2.1" evidence="13"/>
<dbReference type="GO" id="GO:0016887">
    <property type="term" value="F:ATP hydrolysis activity"/>
    <property type="evidence" value="ECO:0007669"/>
    <property type="project" value="InterPro"/>
</dbReference>
<dbReference type="SUPFAM" id="SSF81660">
    <property type="entry name" value="Metal cation-transporting ATPase, ATP-binding domain N"/>
    <property type="match status" value="1"/>
</dbReference>
<evidence type="ECO:0000256" key="8">
    <source>
        <dbReference type="ARBA" id="ARBA00022967"/>
    </source>
</evidence>
<feature type="binding site" evidence="12">
    <location>
        <position position="1397"/>
    </location>
    <ligand>
        <name>ATP</name>
        <dbReference type="ChEBI" id="CHEBI:30616"/>
    </ligand>
</feature>